<evidence type="ECO:0000259" key="1">
    <source>
        <dbReference type="Pfam" id="PF24299"/>
    </source>
</evidence>
<evidence type="ECO:0000313" key="3">
    <source>
        <dbReference type="EMBL" id="CAB4177750.1"/>
    </source>
</evidence>
<feature type="domain" description="DUF7483" evidence="1">
    <location>
        <begin position="30"/>
        <end position="352"/>
    </location>
</feature>
<evidence type="ECO:0000313" key="2">
    <source>
        <dbReference type="EMBL" id="CAB4171809.1"/>
    </source>
</evidence>
<evidence type="ECO:0000313" key="5">
    <source>
        <dbReference type="EMBL" id="CAB5229253.1"/>
    </source>
</evidence>
<protein>
    <recommendedName>
        <fullName evidence="1">DUF7483 domain-containing protein</fullName>
    </recommendedName>
</protein>
<accession>A0A6J7XGA1</accession>
<dbReference type="EMBL" id="LR796952">
    <property type="protein sequence ID" value="CAB4177750.1"/>
    <property type="molecule type" value="Genomic_DNA"/>
</dbReference>
<evidence type="ECO:0000313" key="4">
    <source>
        <dbReference type="EMBL" id="CAB4202568.1"/>
    </source>
</evidence>
<dbReference type="Pfam" id="PF24299">
    <property type="entry name" value="DUF7483"/>
    <property type="match status" value="2"/>
</dbReference>
<reference evidence="5" key="1">
    <citation type="submission" date="2020-05" db="EMBL/GenBank/DDBJ databases">
        <authorList>
            <person name="Chiriac C."/>
            <person name="Salcher M."/>
            <person name="Ghai R."/>
            <person name="Kavagutti S V."/>
        </authorList>
    </citation>
    <scope>NUCLEOTIDE SEQUENCE</scope>
</reference>
<dbReference type="InterPro" id="IPR055906">
    <property type="entry name" value="DUF7483"/>
</dbReference>
<sequence length="659" mass="69365">MPTVITEGAMAARGFGFGASGAGGANYIEDVFSTYLYTGTGATQTITNGIDLSGKGGLVWIKDRTSINQHFLFDSARGVTNYLCSSRSGAQNEFGASSDMLTAFNSSGFSLGADASGRVNVSPDNFVSWTFRKQAKFFDIVTYTGTGSNTTIAHNLGSTPGCIIVKRTDTTSDWQVYHSGLTSAAYSIQLNSTAAQASATTVWNSTAPTSSVFSVGTDASVNASGGTYVAYIYASNAGGFGNAGTDNVISCGSFTVSSGTGSTDVNLGYEPQWLLAKPSTDPGFATNWNLYDTMRAWVNTTNAANVNRRLNPNLSQQETSDKSFQPTATGFTMLNSEVYPGVPITYIYIAIRRGPMKTPTSGTSVFDAFSSSAAQGTVRTTNFPVDTQMARLNANNSGTNSAFLDRLRGVSTTTSTANSPYLASSTDVAESTALGTTQKWNNTGFSKSSYYDSIQSLYYSFRRAPGFFDEVCYTGTGVTRTVTHNLGVAPEFMIVKSRSGTGDWKVWNKSSLFTNLILNSDVATQSDSINSATTTTFSAFADSNTSSVTYVAYLFATCPGVSKVGSYSGTGATQTIDCGFGAGSARFVLIKRTDSTGDWYVWDTARGMVSGTDPSLLLNSTAAEVNANSVYTATTGFQIVSTAAGINASGGSYIFLAIA</sequence>
<dbReference type="EMBL" id="LR797317">
    <property type="protein sequence ID" value="CAB4202568.1"/>
    <property type="molecule type" value="Genomic_DNA"/>
</dbReference>
<name>A0A6J7XGA1_9CAUD</name>
<dbReference type="EMBL" id="LR798398">
    <property type="protein sequence ID" value="CAB5229253.1"/>
    <property type="molecule type" value="Genomic_DNA"/>
</dbReference>
<dbReference type="EMBL" id="LR796869">
    <property type="protein sequence ID" value="CAB4171809.1"/>
    <property type="molecule type" value="Genomic_DNA"/>
</dbReference>
<proteinExistence type="predicted"/>
<feature type="domain" description="DUF7483" evidence="1">
    <location>
        <begin position="404"/>
        <end position="659"/>
    </location>
</feature>
<gene>
    <name evidence="3" type="ORF">UFOVP1014_46</name>
    <name evidence="4" type="ORF">UFOVP1368_20</name>
    <name evidence="5" type="ORF">UFOVP1552_27</name>
    <name evidence="2" type="ORF">UFOVP933_23</name>
</gene>
<organism evidence="5">
    <name type="scientific">uncultured Caudovirales phage</name>
    <dbReference type="NCBI Taxonomy" id="2100421"/>
    <lineage>
        <taxon>Viruses</taxon>
        <taxon>Duplodnaviria</taxon>
        <taxon>Heunggongvirae</taxon>
        <taxon>Uroviricota</taxon>
        <taxon>Caudoviricetes</taxon>
        <taxon>Peduoviridae</taxon>
        <taxon>Maltschvirus</taxon>
        <taxon>Maltschvirus maltsch</taxon>
    </lineage>
</organism>